<evidence type="ECO:0000256" key="7">
    <source>
        <dbReference type="ARBA" id="ARBA00023016"/>
    </source>
</evidence>
<evidence type="ECO:0000256" key="1">
    <source>
        <dbReference type="ARBA" id="ARBA00006620"/>
    </source>
</evidence>
<evidence type="ECO:0000313" key="9">
    <source>
        <dbReference type="Proteomes" id="UP000642094"/>
    </source>
</evidence>
<name>A0ABR7ZZN6_9CYAN</name>
<proteinExistence type="inferred from homology"/>
<dbReference type="EMBL" id="JACJQB010000018">
    <property type="protein sequence ID" value="MBD2188562.1"/>
    <property type="molecule type" value="Genomic_DNA"/>
</dbReference>
<evidence type="ECO:0000313" key="8">
    <source>
        <dbReference type="EMBL" id="MBD2188562.1"/>
    </source>
</evidence>
<protein>
    <submittedName>
        <fullName evidence="8">Type II toxin-antitoxin system HicA family toxin</fullName>
    </submittedName>
</protein>
<keyword evidence="4" id="KW-0255">Endonuclease</keyword>
<dbReference type="InterPro" id="IPR012933">
    <property type="entry name" value="HicA_mRNA_interferase"/>
</dbReference>
<dbReference type="RefSeq" id="WP_190403413.1">
    <property type="nucleotide sequence ID" value="NZ_JACJQB010000018.1"/>
</dbReference>
<comment type="similarity">
    <text evidence="1">Belongs to the HicA mRNA interferase family.</text>
</comment>
<evidence type="ECO:0000256" key="3">
    <source>
        <dbReference type="ARBA" id="ARBA00022722"/>
    </source>
</evidence>
<dbReference type="InterPro" id="IPR038570">
    <property type="entry name" value="HicA_sf"/>
</dbReference>
<evidence type="ECO:0000256" key="6">
    <source>
        <dbReference type="ARBA" id="ARBA00022884"/>
    </source>
</evidence>
<dbReference type="Pfam" id="PF07927">
    <property type="entry name" value="HicA_toxin"/>
    <property type="match status" value="1"/>
</dbReference>
<sequence length="65" mass="7435">MASSFTPELKKLLLEANCYFERHGKGDHEIWYSPITERRFVVDNAIKSRHTANAVLKQAGLVKAF</sequence>
<keyword evidence="7" id="KW-0346">Stress response</keyword>
<keyword evidence="6" id="KW-0694">RNA-binding</keyword>
<evidence type="ECO:0000256" key="5">
    <source>
        <dbReference type="ARBA" id="ARBA00022801"/>
    </source>
</evidence>
<keyword evidence="2" id="KW-1277">Toxin-antitoxin system</keyword>
<evidence type="ECO:0000256" key="4">
    <source>
        <dbReference type="ARBA" id="ARBA00022759"/>
    </source>
</evidence>
<dbReference type="SUPFAM" id="SSF54786">
    <property type="entry name" value="YcfA/nrd intein domain"/>
    <property type="match status" value="1"/>
</dbReference>
<keyword evidence="5" id="KW-0378">Hydrolase</keyword>
<evidence type="ECO:0000256" key="2">
    <source>
        <dbReference type="ARBA" id="ARBA00022649"/>
    </source>
</evidence>
<accession>A0ABR7ZZN6</accession>
<comment type="caution">
    <text evidence="8">The sequence shown here is derived from an EMBL/GenBank/DDBJ whole genome shotgun (WGS) entry which is preliminary data.</text>
</comment>
<gene>
    <name evidence="8" type="ORF">H6F41_10435</name>
</gene>
<keyword evidence="9" id="KW-1185">Reference proteome</keyword>
<dbReference type="Gene3D" id="3.30.920.30">
    <property type="entry name" value="Hypothetical protein"/>
    <property type="match status" value="1"/>
</dbReference>
<reference evidence="8 9" key="1">
    <citation type="journal article" date="2020" name="ISME J.">
        <title>Comparative genomics reveals insights into cyanobacterial evolution and habitat adaptation.</title>
        <authorList>
            <person name="Chen M.Y."/>
            <person name="Teng W.K."/>
            <person name="Zhao L."/>
            <person name="Hu C.X."/>
            <person name="Zhou Y.K."/>
            <person name="Han B.P."/>
            <person name="Song L.R."/>
            <person name="Shu W.S."/>
        </authorList>
    </citation>
    <scope>NUCLEOTIDE SEQUENCE [LARGE SCALE GENOMIC DNA]</scope>
    <source>
        <strain evidence="8 9">FACHB-723</strain>
    </source>
</reference>
<keyword evidence="3" id="KW-0540">Nuclease</keyword>
<dbReference type="Proteomes" id="UP000642094">
    <property type="component" value="Unassembled WGS sequence"/>
</dbReference>
<organism evidence="8 9">
    <name type="scientific">Pseudanabaena mucicola FACHB-723</name>
    <dbReference type="NCBI Taxonomy" id="2692860"/>
    <lineage>
        <taxon>Bacteria</taxon>
        <taxon>Bacillati</taxon>
        <taxon>Cyanobacteriota</taxon>
        <taxon>Cyanophyceae</taxon>
        <taxon>Pseudanabaenales</taxon>
        <taxon>Pseudanabaenaceae</taxon>
        <taxon>Pseudanabaena</taxon>
    </lineage>
</organism>